<feature type="region of interest" description="Disordered" evidence="11">
    <location>
        <begin position="400"/>
        <end position="423"/>
    </location>
</feature>
<evidence type="ECO:0000256" key="2">
    <source>
        <dbReference type="ARBA" id="ARBA00010940"/>
    </source>
</evidence>
<feature type="region of interest" description="Disordered" evidence="11">
    <location>
        <begin position="253"/>
        <end position="291"/>
    </location>
</feature>
<dbReference type="InterPro" id="IPR003316">
    <property type="entry name" value="E2F_WHTH_DNA-bd_dom"/>
</dbReference>
<keyword evidence="14" id="KW-1185">Reference proteome</keyword>
<evidence type="ECO:0000313" key="14">
    <source>
        <dbReference type="Proteomes" id="UP001519460"/>
    </source>
</evidence>
<dbReference type="FunFam" id="1.10.10.10:FF:000100">
    <property type="entry name" value="E2F transcription factor 8"/>
    <property type="match status" value="1"/>
</dbReference>
<feature type="region of interest" description="Disordered" evidence="11">
    <location>
        <begin position="722"/>
        <end position="744"/>
    </location>
</feature>
<dbReference type="InterPro" id="IPR036388">
    <property type="entry name" value="WH-like_DNA-bd_sf"/>
</dbReference>
<reference evidence="13 14" key="1">
    <citation type="journal article" date="2023" name="Sci. Data">
        <title>Genome assembly of the Korean intertidal mud-creeper Batillaria attramentaria.</title>
        <authorList>
            <person name="Patra A.K."/>
            <person name="Ho P.T."/>
            <person name="Jun S."/>
            <person name="Lee S.J."/>
            <person name="Kim Y."/>
            <person name="Won Y.J."/>
        </authorList>
    </citation>
    <scope>NUCLEOTIDE SEQUENCE [LARGE SCALE GENOMIC DNA]</scope>
    <source>
        <strain evidence="13">Wonlab-2016</strain>
    </source>
</reference>
<keyword evidence="7 10" id="KW-0804">Transcription</keyword>
<evidence type="ECO:0000256" key="3">
    <source>
        <dbReference type="ARBA" id="ARBA00022491"/>
    </source>
</evidence>
<evidence type="ECO:0000256" key="6">
    <source>
        <dbReference type="ARBA" id="ARBA00023159"/>
    </source>
</evidence>
<feature type="region of interest" description="Disordered" evidence="11">
    <location>
        <begin position="151"/>
        <end position="240"/>
    </location>
</feature>
<dbReference type="EMBL" id="JACVVK020000160">
    <property type="protein sequence ID" value="KAK7487750.1"/>
    <property type="molecule type" value="Genomic_DNA"/>
</dbReference>
<feature type="compositionally biased region" description="Polar residues" evidence="11">
    <location>
        <begin position="804"/>
        <end position="816"/>
    </location>
</feature>
<sequence length="1123" mass="122975">MRNKKQATMIHGLATFLLTRPLCRITHTQRQPLHMESLNAEHTAQHITRVIDVNKGSTSFLIGRSQSGRVAGNQKRVISRQIDQHSFSFLLHMADVARLLKSTKEHLHFEDNADKQVGLRFIDHNSQRQTADSGHESVTCEKSKDCLPVIRGGKENTMKRSTSVTISSRGRKRFPKLGFDDQDGSSVRASMRRCLSEADDNRNAQTTADTSSSSSNERTEPGSPSRELQEAMEAPPSPTANLKMLFSAVSPEIRKMQSEQRQQERREDVDITDGDGDLMSSQDSDLGRHCPGSRKEKSLGLLCHKFLQKYPLYPEKSEHIEICLDEVAKDLNVERRRIYDIVNVLESVEVVSRLAKNKYVWHGKTNLVNTLARLKMLAVKEGFAEQMVKLKERELSRELNQDSNSLDVDVEEKTPNSSDDDPLADLRQRVEMRKDKSLGIMSQKFLMLFLVSKPRTVNLDLSAKILIGDANLDRSETAKFKTKIRRLYDIANILTSLDLIRKVHVTEIRGRKPAFKYVGPDIETLDDVNICYSDGWHRPSSRHSMLDCVRNESSLMLNNTFRPIRPALPTDTMGNGVQLKREMSDSQPAFSRHSSFDQIIQVAEKERSKLYGTTSEPTSPVRKQLNFDGIEDPVPKPKRCSTDPQMEKLTPTRATHNLPATVSGPKSSEPQALPRVVPRTDTFIIKARSFSGPLGSSKQPTIVPLTSDQIQDILRSIKCPVKNKQDASTQSSLDNTDSLKTTDLLSPTGVNMAVLNEHTPTAQVANDGPPAGVETVGRKRCYVEVEVSGGNSTKDKRIKLDLTTPPSTSPRSVNISRSKDSMTQDSDSTGGKQKGKSSSTRALTFTSEGTCMENKQQSEPIISVGPTKPVATRPQPTIQRITVQMAGNQNGEGGGSSIIHIPVMNVPQAEAGKPAKIVLTSVPVSSSGVMPSQQSVPVVNQVMQAVPASSTFVAVADQRIGQPAVLQSHPTASMCKLSTTNPPQPGQSVHIMHSSPIGGAATSNGQPVSLNLVPVTFSPPLTPSEEQQASPTMFSFPGMASTQTQMPSSLPSQPTAFHVVQQATSSMYKVIPATMASPVSPTHIQVVVAPSKSSSSGLATTSTSSPFISCANSSIVQTRAANV</sequence>
<dbReference type="InterPro" id="IPR015633">
    <property type="entry name" value="E2F"/>
</dbReference>
<evidence type="ECO:0000256" key="11">
    <source>
        <dbReference type="SAM" id="MobiDB-lite"/>
    </source>
</evidence>
<organism evidence="13 14">
    <name type="scientific">Batillaria attramentaria</name>
    <dbReference type="NCBI Taxonomy" id="370345"/>
    <lineage>
        <taxon>Eukaryota</taxon>
        <taxon>Metazoa</taxon>
        <taxon>Spiralia</taxon>
        <taxon>Lophotrochozoa</taxon>
        <taxon>Mollusca</taxon>
        <taxon>Gastropoda</taxon>
        <taxon>Caenogastropoda</taxon>
        <taxon>Sorbeoconcha</taxon>
        <taxon>Cerithioidea</taxon>
        <taxon>Batillariidae</taxon>
        <taxon>Batillaria</taxon>
    </lineage>
</organism>
<dbReference type="SMART" id="SM01372">
    <property type="entry name" value="E2F_TDP"/>
    <property type="match status" value="2"/>
</dbReference>
<dbReference type="PANTHER" id="PTHR12081:SF7">
    <property type="entry name" value="TRANSCRIPTION FACTOR EFL-3"/>
    <property type="match status" value="1"/>
</dbReference>
<dbReference type="Gene3D" id="1.10.10.10">
    <property type="entry name" value="Winged helix-like DNA-binding domain superfamily/Winged helix DNA-binding domain"/>
    <property type="match status" value="2"/>
</dbReference>
<evidence type="ECO:0000256" key="5">
    <source>
        <dbReference type="ARBA" id="ARBA00023125"/>
    </source>
</evidence>
<feature type="compositionally biased region" description="Polar residues" evidence="11">
    <location>
        <begin position="726"/>
        <end position="744"/>
    </location>
</feature>
<dbReference type="Pfam" id="PF02319">
    <property type="entry name" value="WHD_E2F_TDP"/>
    <property type="match status" value="2"/>
</dbReference>
<dbReference type="SUPFAM" id="SSF46785">
    <property type="entry name" value="Winged helix' DNA-binding domain"/>
    <property type="match status" value="2"/>
</dbReference>
<dbReference type="PANTHER" id="PTHR12081">
    <property type="entry name" value="TRANSCRIPTION FACTOR E2F"/>
    <property type="match status" value="1"/>
</dbReference>
<evidence type="ECO:0000256" key="1">
    <source>
        <dbReference type="ARBA" id="ARBA00004123"/>
    </source>
</evidence>
<evidence type="ECO:0000259" key="12">
    <source>
        <dbReference type="SMART" id="SM01372"/>
    </source>
</evidence>
<keyword evidence="4 10" id="KW-0805">Transcription regulation</keyword>
<keyword evidence="3" id="KW-0678">Repressor</keyword>
<evidence type="ECO:0000256" key="9">
    <source>
        <dbReference type="ARBA" id="ARBA00023306"/>
    </source>
</evidence>
<feature type="compositionally biased region" description="Polar residues" evidence="11">
    <location>
        <begin position="841"/>
        <end position="857"/>
    </location>
</feature>
<accession>A0ABD0KLP8</accession>
<dbReference type="GO" id="GO:0005634">
    <property type="term" value="C:nucleus"/>
    <property type="evidence" value="ECO:0007669"/>
    <property type="project" value="UniProtKB-SubCell"/>
</dbReference>
<dbReference type="Proteomes" id="UP001519460">
    <property type="component" value="Unassembled WGS sequence"/>
</dbReference>
<keyword evidence="8 10" id="KW-0539">Nucleus</keyword>
<name>A0ABD0KLP8_9CAEN</name>
<feature type="compositionally biased region" description="Polar residues" evidence="11">
    <location>
        <begin position="159"/>
        <end position="168"/>
    </location>
</feature>
<feature type="domain" description="E2F/DP family winged-helix DNA-binding" evidence="12">
    <location>
        <begin position="294"/>
        <end position="363"/>
    </location>
</feature>
<dbReference type="GO" id="GO:0003677">
    <property type="term" value="F:DNA binding"/>
    <property type="evidence" value="ECO:0007669"/>
    <property type="project" value="UniProtKB-KW"/>
</dbReference>
<feature type="region of interest" description="Disordered" evidence="11">
    <location>
        <begin position="610"/>
        <end position="646"/>
    </location>
</feature>
<gene>
    <name evidence="13" type="ORF">BaRGS_00021017</name>
</gene>
<proteinExistence type="inferred from homology"/>
<protein>
    <recommendedName>
        <fullName evidence="12">E2F/DP family winged-helix DNA-binding domain-containing protein</fullName>
    </recommendedName>
</protein>
<feature type="domain" description="E2F/DP family winged-helix DNA-binding" evidence="12">
    <location>
        <begin position="433"/>
        <end position="519"/>
    </location>
</feature>
<dbReference type="InterPro" id="IPR036390">
    <property type="entry name" value="WH_DNA-bd_sf"/>
</dbReference>
<feature type="compositionally biased region" description="Low complexity" evidence="11">
    <location>
        <begin position="825"/>
        <end position="840"/>
    </location>
</feature>
<feature type="region of interest" description="Disordered" evidence="11">
    <location>
        <begin position="788"/>
        <end position="857"/>
    </location>
</feature>
<evidence type="ECO:0000256" key="7">
    <source>
        <dbReference type="ARBA" id="ARBA00023163"/>
    </source>
</evidence>
<evidence type="ECO:0000256" key="10">
    <source>
        <dbReference type="RuleBase" id="RU003796"/>
    </source>
</evidence>
<dbReference type="FunFam" id="1.10.10.10:FF:000073">
    <property type="entry name" value="E2F transcription factor 8"/>
    <property type="match status" value="1"/>
</dbReference>
<keyword evidence="5 10" id="KW-0238">DNA-binding</keyword>
<comment type="similarity">
    <text evidence="2 10">Belongs to the E2F/DP family.</text>
</comment>
<keyword evidence="9" id="KW-0131">Cell cycle</keyword>
<evidence type="ECO:0000256" key="8">
    <source>
        <dbReference type="ARBA" id="ARBA00023242"/>
    </source>
</evidence>
<dbReference type="GO" id="GO:0045892">
    <property type="term" value="P:negative regulation of DNA-templated transcription"/>
    <property type="evidence" value="ECO:0007669"/>
    <property type="project" value="UniProtKB-ARBA"/>
</dbReference>
<evidence type="ECO:0000256" key="4">
    <source>
        <dbReference type="ARBA" id="ARBA00023015"/>
    </source>
</evidence>
<dbReference type="AlphaFoldDB" id="A0ABD0KLP8"/>
<comment type="subcellular location">
    <subcellularLocation>
        <location evidence="1 10">Nucleus</location>
    </subcellularLocation>
</comment>
<comment type="caution">
    <text evidence="13">The sequence shown here is derived from an EMBL/GenBank/DDBJ whole genome shotgun (WGS) entry which is preliminary data.</text>
</comment>
<evidence type="ECO:0000313" key="13">
    <source>
        <dbReference type="EMBL" id="KAK7487750.1"/>
    </source>
</evidence>
<keyword evidence="6" id="KW-0010">Activator</keyword>
<feature type="compositionally biased region" description="Basic and acidic residues" evidence="11">
    <location>
        <begin position="253"/>
        <end position="269"/>
    </location>
</feature>